<feature type="domain" description="PiggyBac transposable element-derived protein" evidence="1">
    <location>
        <begin position="18"/>
        <end position="59"/>
    </location>
</feature>
<gene>
    <name evidence="2" type="ORF">BJ508DRAFT_216558</name>
</gene>
<sequence>ERWYFKVEPPAVRPRNLFQQYLSPGTCCAIDESMAKTKGRVSHRTKAERKPTEEGYKLLQQHFSGYVGDFFVVRWQAW</sequence>
<proteinExistence type="predicted"/>
<dbReference type="InterPro" id="IPR029526">
    <property type="entry name" value="PGBD"/>
</dbReference>
<dbReference type="Pfam" id="PF13843">
    <property type="entry name" value="DDE_Tnp_1_7"/>
    <property type="match status" value="1"/>
</dbReference>
<evidence type="ECO:0000313" key="2">
    <source>
        <dbReference type="EMBL" id="RPA72993.1"/>
    </source>
</evidence>
<feature type="non-terminal residue" evidence="2">
    <location>
        <position position="1"/>
    </location>
</feature>
<keyword evidence="3" id="KW-1185">Reference proteome</keyword>
<dbReference type="EMBL" id="ML119838">
    <property type="protein sequence ID" value="RPA72993.1"/>
    <property type="molecule type" value="Genomic_DNA"/>
</dbReference>
<dbReference type="Proteomes" id="UP000275078">
    <property type="component" value="Unassembled WGS sequence"/>
</dbReference>
<evidence type="ECO:0000259" key="1">
    <source>
        <dbReference type="Pfam" id="PF13843"/>
    </source>
</evidence>
<reference evidence="2 3" key="1">
    <citation type="journal article" date="2018" name="Nat. Ecol. Evol.">
        <title>Pezizomycetes genomes reveal the molecular basis of ectomycorrhizal truffle lifestyle.</title>
        <authorList>
            <person name="Murat C."/>
            <person name="Payen T."/>
            <person name="Noel B."/>
            <person name="Kuo A."/>
            <person name="Morin E."/>
            <person name="Chen J."/>
            <person name="Kohler A."/>
            <person name="Krizsan K."/>
            <person name="Balestrini R."/>
            <person name="Da Silva C."/>
            <person name="Montanini B."/>
            <person name="Hainaut M."/>
            <person name="Levati E."/>
            <person name="Barry K.W."/>
            <person name="Belfiori B."/>
            <person name="Cichocki N."/>
            <person name="Clum A."/>
            <person name="Dockter R.B."/>
            <person name="Fauchery L."/>
            <person name="Guy J."/>
            <person name="Iotti M."/>
            <person name="Le Tacon F."/>
            <person name="Lindquist E.A."/>
            <person name="Lipzen A."/>
            <person name="Malagnac F."/>
            <person name="Mello A."/>
            <person name="Molinier V."/>
            <person name="Miyauchi S."/>
            <person name="Poulain J."/>
            <person name="Riccioni C."/>
            <person name="Rubini A."/>
            <person name="Sitrit Y."/>
            <person name="Splivallo R."/>
            <person name="Traeger S."/>
            <person name="Wang M."/>
            <person name="Zifcakova L."/>
            <person name="Wipf D."/>
            <person name="Zambonelli A."/>
            <person name="Paolocci F."/>
            <person name="Nowrousian M."/>
            <person name="Ottonello S."/>
            <person name="Baldrian P."/>
            <person name="Spatafora J.W."/>
            <person name="Henrissat B."/>
            <person name="Nagy L.G."/>
            <person name="Aury J.M."/>
            <person name="Wincker P."/>
            <person name="Grigoriev I.V."/>
            <person name="Bonfante P."/>
            <person name="Martin F.M."/>
        </authorList>
    </citation>
    <scope>NUCLEOTIDE SEQUENCE [LARGE SCALE GENOMIC DNA]</scope>
    <source>
        <strain evidence="2 3">RN42</strain>
    </source>
</reference>
<protein>
    <recommendedName>
        <fullName evidence="1">PiggyBac transposable element-derived protein domain-containing protein</fullName>
    </recommendedName>
</protein>
<evidence type="ECO:0000313" key="3">
    <source>
        <dbReference type="Proteomes" id="UP000275078"/>
    </source>
</evidence>
<organism evidence="2 3">
    <name type="scientific">Ascobolus immersus RN42</name>
    <dbReference type="NCBI Taxonomy" id="1160509"/>
    <lineage>
        <taxon>Eukaryota</taxon>
        <taxon>Fungi</taxon>
        <taxon>Dikarya</taxon>
        <taxon>Ascomycota</taxon>
        <taxon>Pezizomycotina</taxon>
        <taxon>Pezizomycetes</taxon>
        <taxon>Pezizales</taxon>
        <taxon>Ascobolaceae</taxon>
        <taxon>Ascobolus</taxon>
    </lineage>
</organism>
<dbReference type="AlphaFoldDB" id="A0A3N4HFU5"/>
<accession>A0A3N4HFU5</accession>
<name>A0A3N4HFU5_ASCIM</name>